<name>A0A8E0NCG1_9CAUL</name>
<organism evidence="2 3">
    <name type="scientific">Brevundimonas abyssalis TAR-001</name>
    <dbReference type="NCBI Taxonomy" id="1391729"/>
    <lineage>
        <taxon>Bacteria</taxon>
        <taxon>Pseudomonadati</taxon>
        <taxon>Pseudomonadota</taxon>
        <taxon>Alphaproteobacteria</taxon>
        <taxon>Caulobacterales</taxon>
        <taxon>Caulobacteraceae</taxon>
        <taxon>Brevundimonas</taxon>
    </lineage>
</organism>
<evidence type="ECO:0008006" key="4">
    <source>
        <dbReference type="Google" id="ProtNLM"/>
    </source>
</evidence>
<keyword evidence="3" id="KW-1185">Reference proteome</keyword>
<evidence type="ECO:0000313" key="2">
    <source>
        <dbReference type="EMBL" id="GAD59788.1"/>
    </source>
</evidence>
<gene>
    <name evidence="2" type="ORF">MBEBAB_2038</name>
</gene>
<proteinExistence type="predicted"/>
<evidence type="ECO:0000313" key="3">
    <source>
        <dbReference type="Proteomes" id="UP000016569"/>
    </source>
</evidence>
<accession>A0A8E0NCG1</accession>
<evidence type="ECO:0000256" key="1">
    <source>
        <dbReference type="SAM" id="SignalP"/>
    </source>
</evidence>
<dbReference type="EMBL" id="BATC01000039">
    <property type="protein sequence ID" value="GAD59788.1"/>
    <property type="molecule type" value="Genomic_DNA"/>
</dbReference>
<feature type="signal peptide" evidence="1">
    <location>
        <begin position="1"/>
        <end position="20"/>
    </location>
</feature>
<sequence>MRNAFSLIALTAVLAACSQAEEPASAPETAAEPAVVTQASPEALDQAGLRDVCRAAIATVNELPVALIDVDGVATLDEGEAVNLSWRAPVDGGRAQAQCRVEGDVVVWRLTGLPDPEAQVWRTGLADPIVRYVRDNDQITIIQTLPDGTSSQTQVSVNTEEEAR</sequence>
<reference evidence="3" key="1">
    <citation type="journal article" date="2013" name="Genome Announc.">
        <title>Draft Genome Sequence of the Dimorphic Prosthecate Bacterium Brevundimonas abyssalis TAR-001T.</title>
        <authorList>
            <person name="Tsubouchi T."/>
            <person name="Nishi S."/>
            <person name="Usui K."/>
            <person name="Shimane Y."/>
            <person name="Takaki Y."/>
            <person name="Maruyama T."/>
            <person name="Hatada Y."/>
        </authorList>
    </citation>
    <scope>NUCLEOTIDE SEQUENCE [LARGE SCALE GENOMIC DNA]</scope>
    <source>
        <strain evidence="3">TAR-001</strain>
    </source>
</reference>
<dbReference type="Proteomes" id="UP000016569">
    <property type="component" value="Unassembled WGS sequence"/>
</dbReference>
<comment type="caution">
    <text evidence="2">The sequence shown here is derived from an EMBL/GenBank/DDBJ whole genome shotgun (WGS) entry which is preliminary data.</text>
</comment>
<protein>
    <recommendedName>
        <fullName evidence="4">Lipoprotein</fullName>
    </recommendedName>
</protein>
<feature type="chain" id="PRO_5034247300" description="Lipoprotein" evidence="1">
    <location>
        <begin position="21"/>
        <end position="164"/>
    </location>
</feature>
<dbReference type="OrthoDB" id="6402870at2"/>
<keyword evidence="1" id="KW-0732">Signal</keyword>
<dbReference type="AlphaFoldDB" id="A0A8E0NCG1"/>
<dbReference type="PROSITE" id="PS51257">
    <property type="entry name" value="PROKAR_LIPOPROTEIN"/>
    <property type="match status" value="1"/>
</dbReference>
<dbReference type="RefSeq" id="WP_021697882.1">
    <property type="nucleotide sequence ID" value="NZ_BATC01000039.1"/>
</dbReference>